<proteinExistence type="predicted"/>
<sequence>MECLTEFAPNQFCFDLQKSYRCFFIFYKGNDGLHFDLYKQKPNAKTAESLVYPGVSRFFEMNGKCLCYTELQKWRAFL</sequence>
<dbReference type="AlphaFoldDB" id="A0A1U7NHC1"/>
<protein>
    <submittedName>
        <fullName evidence="1">Uncharacterized protein</fullName>
    </submittedName>
</protein>
<gene>
    <name evidence="1" type="ORF">BO222_03965</name>
</gene>
<name>A0A1U7NHC1_9FIRM</name>
<organism evidence="1 2">
    <name type="scientific">Ileibacterium valens</name>
    <dbReference type="NCBI Taxonomy" id="1862668"/>
    <lineage>
        <taxon>Bacteria</taxon>
        <taxon>Bacillati</taxon>
        <taxon>Bacillota</taxon>
        <taxon>Erysipelotrichia</taxon>
        <taxon>Erysipelotrichales</taxon>
        <taxon>Erysipelotrichaceae</taxon>
        <taxon>Ileibacterium</taxon>
    </lineage>
</organism>
<reference evidence="1 2" key="1">
    <citation type="submission" date="2016-11" db="EMBL/GenBank/DDBJ databases">
        <title>Description of two novel members of the family Erysipelotrichaceae: Ileibacterium lipovorans gen. nov., sp. nov. and Dubosiella newyorkensis, gen. nov., sp. nov.</title>
        <authorList>
            <person name="Cox L.M."/>
            <person name="Sohn J."/>
            <person name="Tyrrell K.L."/>
            <person name="Citron D.M."/>
            <person name="Lawson P.A."/>
            <person name="Patel N.B."/>
            <person name="Iizumi T."/>
            <person name="Perez-Perez G.I."/>
            <person name="Goldstein E.J."/>
            <person name="Blaser M.J."/>
        </authorList>
    </citation>
    <scope>NUCLEOTIDE SEQUENCE [LARGE SCALE GENOMIC DNA]</scope>
    <source>
        <strain evidence="1 2">NYU-BL-A3</strain>
    </source>
</reference>
<evidence type="ECO:0000313" key="2">
    <source>
        <dbReference type="Proteomes" id="UP000186341"/>
    </source>
</evidence>
<keyword evidence="2" id="KW-1185">Reference proteome</keyword>
<evidence type="ECO:0000313" key="1">
    <source>
        <dbReference type="EMBL" id="OLU41045.1"/>
    </source>
</evidence>
<accession>A0A1U7NHC1</accession>
<comment type="caution">
    <text evidence="1">The sequence shown here is derived from an EMBL/GenBank/DDBJ whole genome shotgun (WGS) entry which is preliminary data.</text>
</comment>
<dbReference type="EMBL" id="MPJW01000092">
    <property type="protein sequence ID" value="OLU41045.1"/>
    <property type="molecule type" value="Genomic_DNA"/>
</dbReference>
<dbReference type="Proteomes" id="UP000186341">
    <property type="component" value="Unassembled WGS sequence"/>
</dbReference>